<name>G8I5P9_9CAUD</name>
<dbReference type="Proteomes" id="UP000005860">
    <property type="component" value="Segment"/>
</dbReference>
<evidence type="ECO:0000313" key="2">
    <source>
        <dbReference type="Proteomes" id="UP000005860"/>
    </source>
</evidence>
<gene>
    <name evidence="1" type="primary">194</name>
    <name evidence="1" type="ORF">COURTHOUSE_194</name>
</gene>
<reference evidence="1 2" key="1">
    <citation type="journal article" date="2012" name="J. Virol.">
        <title>Complete Genome Sequences of 138 Mycobacteriophages.</title>
        <authorList>
            <consortium name="the Science Education Alliance Phage Hunters Advancing Genomics and Evolutionary Science Program"/>
            <consortium name="the KwaZulu-Natal Research Institute for Tuberculosis and HIV Mycobacterial Genetics Course Students"/>
            <consortium name="the Phage Hunters Integrating Research and Education Program"/>
            <person name="Hatfull G.F."/>
        </authorList>
    </citation>
    <scope>NUCLEOTIDE SEQUENCE [LARGE SCALE GENOMIC DNA]</scope>
</reference>
<dbReference type="EMBL" id="JN698997">
    <property type="protein sequence ID" value="AER48043.1"/>
    <property type="molecule type" value="Genomic_DNA"/>
</dbReference>
<organism evidence="1 2">
    <name type="scientific">Mycobacterium phage Courthouse</name>
    <dbReference type="NCBI Taxonomy" id="2923000"/>
    <lineage>
        <taxon>Viruses</taxon>
        <taxon>Duplodnaviria</taxon>
        <taxon>Heunggongvirae</taxon>
        <taxon>Uroviricota</taxon>
        <taxon>Caudoviricetes</taxon>
        <taxon>Omegavirus</taxon>
        <taxon>Omegavirus courthouse</taxon>
    </lineage>
</organism>
<accession>G8I5P9</accession>
<dbReference type="KEGG" id="vg:18559467"/>
<proteinExistence type="predicted"/>
<sequence length="40" mass="4532">MLERRGGLMEYPPRCSECNRVIYVGAATDNKWRGITTEAS</sequence>
<dbReference type="GeneID" id="18559467"/>
<keyword evidence="2" id="KW-1185">Reference proteome</keyword>
<dbReference type="RefSeq" id="YP_009012091.1">
    <property type="nucleotide sequence ID" value="NC_023690.1"/>
</dbReference>
<evidence type="ECO:0000313" key="1">
    <source>
        <dbReference type="EMBL" id="AER48043.1"/>
    </source>
</evidence>
<protein>
    <submittedName>
        <fullName evidence="1">Uncharacterized protein</fullName>
    </submittedName>
</protein>